<reference evidence="1 2" key="1">
    <citation type="submission" date="2020-01" db="EMBL/GenBank/DDBJ databases">
        <authorList>
            <consortium name="DOE Joint Genome Institute"/>
            <person name="Haridas S."/>
            <person name="Albert R."/>
            <person name="Binder M."/>
            <person name="Bloem J."/>
            <person name="Labutti K."/>
            <person name="Salamov A."/>
            <person name="Andreopoulos B."/>
            <person name="Baker S.E."/>
            <person name="Barry K."/>
            <person name="Bills G."/>
            <person name="Bluhm B.H."/>
            <person name="Cannon C."/>
            <person name="Castanera R."/>
            <person name="Culley D.E."/>
            <person name="Daum C."/>
            <person name="Ezra D."/>
            <person name="Gonzalez J.B."/>
            <person name="Henrissat B."/>
            <person name="Kuo A."/>
            <person name="Liang C."/>
            <person name="Lipzen A."/>
            <person name="Lutzoni F."/>
            <person name="Magnuson J."/>
            <person name="Mondo S."/>
            <person name="Nolan M."/>
            <person name="Ohm R."/>
            <person name="Pangilinan J."/>
            <person name="Park H.-J.H."/>
            <person name="Ramirez L."/>
            <person name="Alfaro M."/>
            <person name="Sun H."/>
            <person name="Tritt A."/>
            <person name="Yoshinaga Y."/>
            <person name="Zwiers L.-H.L."/>
            <person name="Turgeon B.G."/>
            <person name="Goodwin S.B."/>
            <person name="Spatafora J.W."/>
            <person name="Crous P.W."/>
            <person name="Grigoriev I.V."/>
        </authorList>
    </citation>
    <scope>NUCLEOTIDE SEQUENCE [LARGE SCALE GENOMIC DNA]</scope>
    <source>
        <strain evidence="1 2">CBS 611.86</strain>
    </source>
</reference>
<sequence>MNTPFPQPNFYGTGALMAANVSVRVGKGNEKEWFPLSPRVRTHCTKLGNLPHGSTIRGTPARAFKALIAHRDGDSNFNHLSIGEEKVLRMTEVWILAGQLNLFSVQNELLSVYRDHYIQKRKLGKPIRVPAAPFDYVRKLYDAGTELRIPDFLLNWYAGLHGRDLGHRLKNSDLRSTDRHDILATAERNRYYGKDPLVHSFNRFKVSLERGDSVNPTSLKIEHPPQQQDVMQMQMQHQQQPQQIQ</sequence>
<name>A0A7C8MBM0_9PLEO</name>
<evidence type="ECO:0000313" key="2">
    <source>
        <dbReference type="Proteomes" id="UP000481861"/>
    </source>
</evidence>
<evidence type="ECO:0000313" key="1">
    <source>
        <dbReference type="EMBL" id="KAF2871383.1"/>
    </source>
</evidence>
<comment type="caution">
    <text evidence="1">The sequence shown here is derived from an EMBL/GenBank/DDBJ whole genome shotgun (WGS) entry which is preliminary data.</text>
</comment>
<dbReference type="EMBL" id="JAADJZ010000011">
    <property type="protein sequence ID" value="KAF2871383.1"/>
    <property type="molecule type" value="Genomic_DNA"/>
</dbReference>
<dbReference type="AlphaFoldDB" id="A0A7C8MBM0"/>
<dbReference type="Proteomes" id="UP000481861">
    <property type="component" value="Unassembled WGS sequence"/>
</dbReference>
<gene>
    <name evidence="1" type="ORF">BDV95DRAFT_594500</name>
</gene>
<dbReference type="OrthoDB" id="3799800at2759"/>
<keyword evidence="2" id="KW-1185">Reference proteome</keyword>
<organism evidence="1 2">
    <name type="scientific">Massariosphaeria phaeospora</name>
    <dbReference type="NCBI Taxonomy" id="100035"/>
    <lineage>
        <taxon>Eukaryota</taxon>
        <taxon>Fungi</taxon>
        <taxon>Dikarya</taxon>
        <taxon>Ascomycota</taxon>
        <taxon>Pezizomycotina</taxon>
        <taxon>Dothideomycetes</taxon>
        <taxon>Pleosporomycetidae</taxon>
        <taxon>Pleosporales</taxon>
        <taxon>Pleosporales incertae sedis</taxon>
        <taxon>Massariosphaeria</taxon>
    </lineage>
</organism>
<accession>A0A7C8MBM0</accession>
<proteinExistence type="predicted"/>
<protein>
    <submittedName>
        <fullName evidence="1">Uncharacterized protein</fullName>
    </submittedName>
</protein>